<dbReference type="EMBL" id="QRUP01000001">
    <property type="protein sequence ID" value="RGR76748.1"/>
    <property type="molecule type" value="Genomic_DNA"/>
</dbReference>
<keyword evidence="5" id="KW-1185">Reference proteome</keyword>
<evidence type="ECO:0000313" key="4">
    <source>
        <dbReference type="EMBL" id="RGR76748.1"/>
    </source>
</evidence>
<sequence>MLIVDKITKSIQAKEIVKDCSLSVQAGQICGLAGPNGAGKTTLLNCIAGVLVPEAGRIELDGKDLIHEPLNRKALFLISEDFDEGQFFTIRQMKEFYSMFYQLDEEEFAQHLKHFQLAEKLRISSLSKGQKRQALFSIALSLDLRLLMIDEVFDGLDWNVRRYLMRCLTDKISDESMGVLLVSHSLKEIKGICDHCFLMKDQTIVAQQDLLENHLFRVQLVFLQERKPDLKTLEIVQMEQIGKCWNAVVRGEEQAIRSVIAGLSPALADVQPLSLEDYFSLMTDSSWKGVEENDGEVF</sequence>
<dbReference type="GO" id="GO:0005524">
    <property type="term" value="F:ATP binding"/>
    <property type="evidence" value="ECO:0007669"/>
    <property type="project" value="UniProtKB-KW"/>
</dbReference>
<dbReference type="Proteomes" id="UP000284178">
    <property type="component" value="Unassembled WGS sequence"/>
</dbReference>
<dbReference type="InterPro" id="IPR027417">
    <property type="entry name" value="P-loop_NTPase"/>
</dbReference>
<gene>
    <name evidence="4" type="ORF">DWY25_00205</name>
</gene>
<evidence type="ECO:0000259" key="3">
    <source>
        <dbReference type="PROSITE" id="PS50893"/>
    </source>
</evidence>
<reference evidence="4 5" key="1">
    <citation type="submission" date="2018-08" db="EMBL/GenBank/DDBJ databases">
        <title>A genome reference for cultivated species of the human gut microbiota.</title>
        <authorList>
            <person name="Zou Y."/>
            <person name="Xue W."/>
            <person name="Luo G."/>
        </authorList>
    </citation>
    <scope>NUCLEOTIDE SEQUENCE [LARGE SCALE GENOMIC DNA]</scope>
    <source>
        <strain evidence="4 5">AF24-29</strain>
    </source>
</reference>
<dbReference type="Gene3D" id="3.40.50.300">
    <property type="entry name" value="P-loop containing nucleotide triphosphate hydrolases"/>
    <property type="match status" value="1"/>
</dbReference>
<dbReference type="PANTHER" id="PTHR43158">
    <property type="entry name" value="SKFA PEPTIDE EXPORT ATP-BINDING PROTEIN SKFE"/>
    <property type="match status" value="1"/>
</dbReference>
<feature type="domain" description="ABC transporter" evidence="3">
    <location>
        <begin position="2"/>
        <end position="226"/>
    </location>
</feature>
<proteinExistence type="predicted"/>
<protein>
    <submittedName>
        <fullName evidence="4">ABC transporter ATP-binding protein</fullName>
    </submittedName>
</protein>
<keyword evidence="1" id="KW-0547">Nucleotide-binding</keyword>
<dbReference type="InterPro" id="IPR003593">
    <property type="entry name" value="AAA+_ATPase"/>
</dbReference>
<dbReference type="GO" id="GO:0016887">
    <property type="term" value="F:ATP hydrolysis activity"/>
    <property type="evidence" value="ECO:0007669"/>
    <property type="project" value="InterPro"/>
</dbReference>
<name>A0A412G643_9FIRM</name>
<dbReference type="RefSeq" id="WP_117892206.1">
    <property type="nucleotide sequence ID" value="NZ_CABJCV010000001.1"/>
</dbReference>
<dbReference type="CDD" id="cd03230">
    <property type="entry name" value="ABC_DR_subfamily_A"/>
    <property type="match status" value="1"/>
</dbReference>
<comment type="caution">
    <text evidence="4">The sequence shown here is derived from an EMBL/GenBank/DDBJ whole genome shotgun (WGS) entry which is preliminary data.</text>
</comment>
<dbReference type="Pfam" id="PF00005">
    <property type="entry name" value="ABC_tran"/>
    <property type="match status" value="1"/>
</dbReference>
<keyword evidence="2 4" id="KW-0067">ATP-binding</keyword>
<organism evidence="4 5">
    <name type="scientific">Holdemania filiformis</name>
    <dbReference type="NCBI Taxonomy" id="61171"/>
    <lineage>
        <taxon>Bacteria</taxon>
        <taxon>Bacillati</taxon>
        <taxon>Bacillota</taxon>
        <taxon>Erysipelotrichia</taxon>
        <taxon>Erysipelotrichales</taxon>
        <taxon>Erysipelotrichaceae</taxon>
        <taxon>Holdemania</taxon>
    </lineage>
</organism>
<evidence type="ECO:0000313" key="5">
    <source>
        <dbReference type="Proteomes" id="UP000284178"/>
    </source>
</evidence>
<dbReference type="AlphaFoldDB" id="A0A412G643"/>
<dbReference type="SMART" id="SM00382">
    <property type="entry name" value="AAA"/>
    <property type="match status" value="1"/>
</dbReference>
<dbReference type="GeneID" id="83013834"/>
<dbReference type="InterPro" id="IPR003439">
    <property type="entry name" value="ABC_transporter-like_ATP-bd"/>
</dbReference>
<dbReference type="PROSITE" id="PS50893">
    <property type="entry name" value="ABC_TRANSPORTER_2"/>
    <property type="match status" value="1"/>
</dbReference>
<accession>A0A412G643</accession>
<evidence type="ECO:0000256" key="1">
    <source>
        <dbReference type="ARBA" id="ARBA00022741"/>
    </source>
</evidence>
<dbReference type="SUPFAM" id="SSF52540">
    <property type="entry name" value="P-loop containing nucleoside triphosphate hydrolases"/>
    <property type="match status" value="1"/>
</dbReference>
<dbReference type="PANTHER" id="PTHR43158:SF10">
    <property type="entry name" value="ABC TRANSPORTER ATP-BINDING PROTEIN YTRB"/>
    <property type="match status" value="1"/>
</dbReference>
<evidence type="ECO:0000256" key="2">
    <source>
        <dbReference type="ARBA" id="ARBA00022840"/>
    </source>
</evidence>